<name>A0ABP5EXV0_9ACTN</name>
<accession>A0ABP5EXV0</accession>
<proteinExistence type="predicted"/>
<dbReference type="InterPro" id="IPR025159">
    <property type="entry name" value="AbiEi_N"/>
</dbReference>
<keyword evidence="4" id="KW-1185">Reference proteome</keyword>
<evidence type="ECO:0000313" key="4">
    <source>
        <dbReference type="Proteomes" id="UP001501585"/>
    </source>
</evidence>
<feature type="region of interest" description="Disordered" evidence="1">
    <location>
        <begin position="65"/>
        <end position="108"/>
    </location>
</feature>
<reference evidence="4" key="1">
    <citation type="journal article" date="2019" name="Int. J. Syst. Evol. Microbiol.">
        <title>The Global Catalogue of Microorganisms (GCM) 10K type strain sequencing project: providing services to taxonomists for standard genome sequencing and annotation.</title>
        <authorList>
            <consortium name="The Broad Institute Genomics Platform"/>
            <consortium name="The Broad Institute Genome Sequencing Center for Infectious Disease"/>
            <person name="Wu L."/>
            <person name="Ma J."/>
        </authorList>
    </citation>
    <scope>NUCLEOTIDE SEQUENCE [LARGE SCALE GENOMIC DNA]</scope>
    <source>
        <strain evidence="4">JCM 15313</strain>
    </source>
</reference>
<feature type="region of interest" description="Disordered" evidence="1">
    <location>
        <begin position="309"/>
        <end position="349"/>
    </location>
</feature>
<organism evidence="3 4">
    <name type="scientific">Nocardiopsis rhodophaea</name>
    <dbReference type="NCBI Taxonomy" id="280238"/>
    <lineage>
        <taxon>Bacteria</taxon>
        <taxon>Bacillati</taxon>
        <taxon>Actinomycetota</taxon>
        <taxon>Actinomycetes</taxon>
        <taxon>Streptosporangiales</taxon>
        <taxon>Nocardiopsidaceae</taxon>
        <taxon>Nocardiopsis</taxon>
    </lineage>
</organism>
<dbReference type="EMBL" id="BAAAPC010000019">
    <property type="protein sequence ID" value="GAA2008879.1"/>
    <property type="molecule type" value="Genomic_DNA"/>
</dbReference>
<evidence type="ECO:0000259" key="2">
    <source>
        <dbReference type="Pfam" id="PF13338"/>
    </source>
</evidence>
<gene>
    <name evidence="3" type="ORF">GCM10009799_40810</name>
</gene>
<dbReference type="Pfam" id="PF13338">
    <property type="entry name" value="AbiEi_4"/>
    <property type="match status" value="1"/>
</dbReference>
<evidence type="ECO:0000313" key="3">
    <source>
        <dbReference type="EMBL" id="GAA2008879.1"/>
    </source>
</evidence>
<comment type="caution">
    <text evidence="3">The sequence shown here is derived from an EMBL/GenBank/DDBJ whole genome shotgun (WGS) entry which is preliminary data.</text>
</comment>
<feature type="compositionally biased region" description="Polar residues" evidence="1">
    <location>
        <begin position="81"/>
        <end position="108"/>
    </location>
</feature>
<protein>
    <recommendedName>
        <fullName evidence="2">AbiEi antitoxin N-terminal domain-containing protein</fullName>
    </recommendedName>
</protein>
<dbReference type="Proteomes" id="UP001501585">
    <property type="component" value="Unassembled WGS sequence"/>
</dbReference>
<sequence length="349" mass="37028">MLVQFGPVLRLLLRPPAPLITLPSTLVTRARGAADAHARAVARKANGTRGPTRAVEMSSVRGYPQAVEPPWRSGGRPRTLESMTPRNARTQTQRTSGPSVHTTNHSLANGSPLAGLVAAQSRLAQTAVQQCGCVTTEQVYQSGLGRRRLVAMIEEGHLIRRYVGVYVVAMSLAQVAGDPRLASPGLEREAMAAQLALGRDSCACLDTAARLHGLRGSPRWCGSVDMAIRPTGRARRPVPPLRVHARWVGARDTTRMGPLRLTTVARTLADLSTAAPRAQFVPMVEAARRGELISAAEATRFLNAPHRVERGCGAAPHPSSTRNPPASGGGGAADPPYPRGVIRPEPSSG</sequence>
<evidence type="ECO:0000256" key="1">
    <source>
        <dbReference type="SAM" id="MobiDB-lite"/>
    </source>
</evidence>
<feature type="domain" description="AbiEi antitoxin N-terminal" evidence="2">
    <location>
        <begin position="122"/>
        <end position="169"/>
    </location>
</feature>